<evidence type="ECO:0000256" key="1">
    <source>
        <dbReference type="SAM" id="MobiDB-lite"/>
    </source>
</evidence>
<name>A0ABV9WHQ2_9ACTN</name>
<dbReference type="InterPro" id="IPR036890">
    <property type="entry name" value="HATPase_C_sf"/>
</dbReference>
<dbReference type="SMART" id="SM00065">
    <property type="entry name" value="GAF"/>
    <property type="match status" value="2"/>
</dbReference>
<feature type="region of interest" description="Disordered" evidence="1">
    <location>
        <begin position="1252"/>
        <end position="1271"/>
    </location>
</feature>
<dbReference type="InterPro" id="IPR011009">
    <property type="entry name" value="Kinase-like_dom_sf"/>
</dbReference>
<dbReference type="InterPro" id="IPR008266">
    <property type="entry name" value="Tyr_kinase_AS"/>
</dbReference>
<dbReference type="InterPro" id="IPR041664">
    <property type="entry name" value="AAA_16"/>
</dbReference>
<dbReference type="InterPro" id="IPR000719">
    <property type="entry name" value="Prot_kinase_dom"/>
</dbReference>
<proteinExistence type="predicted"/>
<reference evidence="4" key="1">
    <citation type="journal article" date="2019" name="Int. J. Syst. Evol. Microbiol.">
        <title>The Global Catalogue of Microorganisms (GCM) 10K type strain sequencing project: providing services to taxonomists for standard genome sequencing and annotation.</title>
        <authorList>
            <consortium name="The Broad Institute Genomics Platform"/>
            <consortium name="The Broad Institute Genome Sequencing Center for Infectious Disease"/>
            <person name="Wu L."/>
            <person name="Ma J."/>
        </authorList>
    </citation>
    <scope>NUCLEOTIDE SEQUENCE [LARGE SCALE GENOMIC DNA]</scope>
    <source>
        <strain evidence="4">CGMCC 4.7152</strain>
    </source>
</reference>
<dbReference type="Proteomes" id="UP001595912">
    <property type="component" value="Unassembled WGS sequence"/>
</dbReference>
<dbReference type="Gene3D" id="1.10.510.10">
    <property type="entry name" value="Transferase(Phosphotransferase) domain 1"/>
    <property type="match status" value="1"/>
</dbReference>
<dbReference type="InterPro" id="IPR029016">
    <property type="entry name" value="GAF-like_dom_sf"/>
</dbReference>
<feature type="compositionally biased region" description="Basic and acidic residues" evidence="1">
    <location>
        <begin position="1259"/>
        <end position="1268"/>
    </location>
</feature>
<dbReference type="Pfam" id="PF00069">
    <property type="entry name" value="Pkinase"/>
    <property type="match status" value="1"/>
</dbReference>
<sequence length="1818" mass="196107">MRNGGVLPGRDPPVRGEIVHESGRTRVTRLFVAGRTVVRKEPLGPDAQRRVQHEVAILGRLRGVVGVVQLVEVPRCPGPIVVEDLGGTGLAVLGKPLAVDELIGLAVELARAVAGMHRRGVMHRDITPTNIVISRDGVPCLVDFALATSFAEIRPEFTHHTEIVGTLAYLAPEQTGRTGRSVDQRADLYALGATLYELATGAPPFGWGDPLRLTHDHLARVPVPPAEVNPAVPVPLSEIIMHLLEKEPDHRYQTADGVVYDLERLRDADPRAAAALRVGERDVPLRLLPPSRLVGREAEVAALEEAFEEALSGRCRGALVGGAPGVGKTTLIDELRPVVTGRDGWFVAGKFDQYRRDLEFDAVHQALRALGRLLLAEPEDKLAKVRGRILETVGPNAGLLAAVVPELAALLGVPADPGDPLTAQARAQRVAVDTLRAVASRERPVVVFVDDLQWAGRTPLGFVDLVLSGEPVDGVLLVGAYREENVDAAHPLTAAWSRWREQPGVRHLRLANLPVAGAITMVAEMLHVDEAGAAGLGEVISPYASGNPYETVELLNALRRDGLLTATADGWRWDAAEVRAHLGRSDVAGLLGALVEGMPVRSRQMVEAMACLGGRAELRLLQTATAEPAGVVEQRLAPALDDGLVVVEPGAREAVRFRHDRIREVVLRELDPQRLRVLRLTMARRLAAVPELFAVAAEQYLPVVDAVVDAAERRHVVGLLRRAAGQAALIGDHALVNALLAAALRLIDPDETATLVEVHTGRHTALYSLGRLDEADEEYRTIDRLCVTTLDRADATVVQARSLTHRNRFAEAIGLVLESVRELGITVPAADRLLMELDHQFDYLYRWLEQTEAAGELTRPDVTEPTLLAATRLINAILPAAHFAGDHATAAWLSFEALRIWIEHGPARTLLGPASHSGLAAVTVRGDYAAAYRAMRRVLALGEARGYEPDTSQARFLFSLWSCWFEPLENGVQAGQRAREGLIAAGDLANAGYTYFSTVPALLDCGPSLDVFVAEVEAGLAFVRRTGGEQTGAPLDSYRWLADVLRGESSGAAGEAVRTDRYAGSPLALLHAYVTRAIAAAIFGDLAGVARHTAAAMPLLPDSQLLYPTVVAHVLRGLALAGQARASRGGERGDLLRELDGVMRWLAARAADAPDNFQHLLRLLEAERTWTVGDFRAAVLGFDAAWREVAQRQRPWHRALISEHAARFYLAHGVEHPGYELLAEARQEYLAWGATAKVDQLDWAYPALRPHAEPVTGPDARHSGDLPPRRSTVTTGTLDLLGVLSASQALSSETNVEGLYSRLVEVLSAMTGATGVHLLLWSDDRHDWLLPAPGGDGRVIPAAGTGHEHTVPMSVLRYAQRMRELLVVDDTTRDDRFTRDPYFTDLSCCSLVAVPILNRGTLQAVLLLENRLIHGAFTAERLDAVKLIAGQLAVSLDNAQLYTEFRRIADEQAALRRVATLVARDASPRLVFATVADEVGTLFGADGTAIIRFESDGEATMMGRYGFEQAQPGSRDRPDPDSARASVRATGRAGRRDVDDPDQASQPATACSAVASPILVEGRVWGAMTVTSRRQRLPQDTEQRLADFTELVATALANAESRTELTASRARIVATADQTRQRIERNLHDGAQQRLVSLALQLRAAQAALPPELDALTAQLDHAVTTATGALEEFREISRGIHPAILTESGLGPALRTLARRAPIQVDLDMHVDGRLPEHVETSAYYIVAEALTNAAKHAHASVVTVTVEAGADAVLRVTVRDDGAGGADFTRGTGLLGLKDRAEALGGRIVLHSPRGAGTSLRIELPLTAANSDDTSH</sequence>
<dbReference type="SMART" id="SM00387">
    <property type="entry name" value="HATPase_c"/>
    <property type="match status" value="1"/>
</dbReference>
<dbReference type="PROSITE" id="PS00109">
    <property type="entry name" value="PROTEIN_KINASE_TYR"/>
    <property type="match status" value="1"/>
</dbReference>
<dbReference type="Gene3D" id="1.20.5.1930">
    <property type="match status" value="1"/>
</dbReference>
<dbReference type="SUPFAM" id="SSF52540">
    <property type="entry name" value="P-loop containing nucleoside triphosphate hydrolases"/>
    <property type="match status" value="1"/>
</dbReference>
<dbReference type="EMBL" id="JBHSIU010000109">
    <property type="protein sequence ID" value="MFC5006774.1"/>
    <property type="molecule type" value="Genomic_DNA"/>
</dbReference>
<dbReference type="InterPro" id="IPR003594">
    <property type="entry name" value="HATPase_dom"/>
</dbReference>
<dbReference type="PANTHER" id="PTHR43642:SF1">
    <property type="entry name" value="HYBRID SIGNAL TRANSDUCTION HISTIDINE KINASE G"/>
    <property type="match status" value="1"/>
</dbReference>
<dbReference type="SUPFAM" id="SSF55781">
    <property type="entry name" value="GAF domain-like"/>
    <property type="match status" value="2"/>
</dbReference>
<dbReference type="Gene3D" id="3.30.565.10">
    <property type="entry name" value="Histidine kinase-like ATPase, C-terminal domain"/>
    <property type="match status" value="1"/>
</dbReference>
<dbReference type="InterPro" id="IPR011712">
    <property type="entry name" value="Sig_transdc_His_kin_sub3_dim/P"/>
</dbReference>
<evidence type="ECO:0000313" key="3">
    <source>
        <dbReference type="EMBL" id="MFC5006774.1"/>
    </source>
</evidence>
<dbReference type="CDD" id="cd16917">
    <property type="entry name" value="HATPase_UhpB-NarQ-NarX-like"/>
    <property type="match status" value="1"/>
</dbReference>
<dbReference type="Pfam" id="PF07730">
    <property type="entry name" value="HisKA_3"/>
    <property type="match status" value="1"/>
</dbReference>
<dbReference type="Pfam" id="PF02518">
    <property type="entry name" value="HATPase_c"/>
    <property type="match status" value="1"/>
</dbReference>
<evidence type="ECO:0000313" key="4">
    <source>
        <dbReference type="Proteomes" id="UP001595912"/>
    </source>
</evidence>
<comment type="caution">
    <text evidence="3">The sequence shown here is derived from an EMBL/GenBank/DDBJ whole genome shotgun (WGS) entry which is preliminary data.</text>
</comment>
<dbReference type="SMART" id="SM00220">
    <property type="entry name" value="S_TKc"/>
    <property type="match status" value="1"/>
</dbReference>
<dbReference type="RefSeq" id="WP_380127443.1">
    <property type="nucleotide sequence ID" value="NZ_JBHSIU010000109.1"/>
</dbReference>
<dbReference type="Pfam" id="PF01590">
    <property type="entry name" value="GAF"/>
    <property type="match status" value="2"/>
</dbReference>
<dbReference type="PANTHER" id="PTHR43642">
    <property type="entry name" value="HYBRID SIGNAL TRANSDUCTION HISTIDINE KINASE G"/>
    <property type="match status" value="1"/>
</dbReference>
<dbReference type="SUPFAM" id="SSF56112">
    <property type="entry name" value="Protein kinase-like (PK-like)"/>
    <property type="match status" value="1"/>
</dbReference>
<dbReference type="InterPro" id="IPR003018">
    <property type="entry name" value="GAF"/>
</dbReference>
<organism evidence="3 4">
    <name type="scientific">Dactylosporangium cerinum</name>
    <dbReference type="NCBI Taxonomy" id="1434730"/>
    <lineage>
        <taxon>Bacteria</taxon>
        <taxon>Bacillati</taxon>
        <taxon>Actinomycetota</taxon>
        <taxon>Actinomycetes</taxon>
        <taxon>Micromonosporales</taxon>
        <taxon>Micromonosporaceae</taxon>
        <taxon>Dactylosporangium</taxon>
    </lineage>
</organism>
<dbReference type="CDD" id="cd14014">
    <property type="entry name" value="STKc_PknB_like"/>
    <property type="match status" value="1"/>
</dbReference>
<dbReference type="SUPFAM" id="SSF55874">
    <property type="entry name" value="ATPase domain of HSP90 chaperone/DNA topoisomerase II/histidine kinase"/>
    <property type="match status" value="1"/>
</dbReference>
<dbReference type="PROSITE" id="PS50011">
    <property type="entry name" value="PROTEIN_KINASE_DOM"/>
    <property type="match status" value="1"/>
</dbReference>
<dbReference type="Gene3D" id="3.30.450.40">
    <property type="match status" value="2"/>
</dbReference>
<feature type="region of interest" description="Disordered" evidence="1">
    <location>
        <begin position="1508"/>
        <end position="1550"/>
    </location>
</feature>
<dbReference type="InterPro" id="IPR027417">
    <property type="entry name" value="P-loop_NTPase"/>
</dbReference>
<dbReference type="InterPro" id="IPR053159">
    <property type="entry name" value="Hybrid_Histidine_Kinase"/>
</dbReference>
<accession>A0ABV9WHQ2</accession>
<gene>
    <name evidence="3" type="ORF">ACFPIJ_54310</name>
</gene>
<keyword evidence="4" id="KW-1185">Reference proteome</keyword>
<protein>
    <submittedName>
        <fullName evidence="3">AAA family ATPase</fullName>
    </submittedName>
</protein>
<evidence type="ECO:0000259" key="2">
    <source>
        <dbReference type="PROSITE" id="PS50011"/>
    </source>
</evidence>
<feature type="domain" description="Protein kinase" evidence="2">
    <location>
        <begin position="1"/>
        <end position="265"/>
    </location>
</feature>
<dbReference type="Pfam" id="PF13191">
    <property type="entry name" value="AAA_16"/>
    <property type="match status" value="1"/>
</dbReference>